<keyword evidence="2" id="KW-0963">Cytoplasm</keyword>
<dbReference type="Gene3D" id="1.20.58.1250">
    <property type="entry name" value="Tubulin Binding Cofactor C, N-terminal domain"/>
    <property type="match status" value="1"/>
</dbReference>
<dbReference type="GO" id="GO:0015631">
    <property type="term" value="F:tubulin binding"/>
    <property type="evidence" value="ECO:0007669"/>
    <property type="project" value="InterPro"/>
</dbReference>
<evidence type="ECO:0008006" key="9">
    <source>
        <dbReference type="Google" id="ProtNLM"/>
    </source>
</evidence>
<evidence type="ECO:0000256" key="3">
    <source>
        <dbReference type="ARBA" id="ARBA00022990"/>
    </source>
</evidence>
<evidence type="ECO:0000313" key="8">
    <source>
        <dbReference type="Proteomes" id="UP000267251"/>
    </source>
</evidence>
<proteinExistence type="predicted"/>
<dbReference type="EMBL" id="KZ987732">
    <property type="protein sequence ID" value="RKP15435.1"/>
    <property type="molecule type" value="Genomic_DNA"/>
</dbReference>
<sequence>MNGQKSAQRADAYFHRFQQQENDLHQALKVATTLEDIASIRQQVNDLQQRTTEASTYLPPRDIGQHQKALQGLVDAVEERRGRVAPKKRFVFKRSVSNAPRTPIPKVTEVKEVMPIPQKTCPIQQSMYFNDLSEINTLNSQGDVALEAMEGCIIDARTIPLTTLHLRRLHRCLIIALDVQASVMVFDCTQCLLLLSCQQTEEWSRVQDFGWLQRNIPSPHWTILPQEERWSGQGIDQLGPTADVGSILASTLPWKSASFS</sequence>
<dbReference type="PANTHER" id="PTHR15139:SF0">
    <property type="entry name" value="TUBULIN-SPECIFIC CHAPERONE C"/>
    <property type="match status" value="1"/>
</dbReference>
<dbReference type="OrthoDB" id="194775at2759"/>
<comment type="subunit">
    <text evidence="4">Supercomplex made of cofactors A to E. Cofactors A and D function by capturing and stabilizing tubulin in a quasi-native conformation. Cofactor E binds to the cofactor D-tubulin complex; interaction with cofactor C then causes the release of tubulin polypeptides that are committed to the native state.</text>
</comment>
<keyword evidence="3" id="KW-0007">Acetylation</keyword>
<evidence type="ECO:0000259" key="5">
    <source>
        <dbReference type="Pfam" id="PF07986"/>
    </source>
</evidence>
<protein>
    <recommendedName>
        <fullName evidence="9">Tubulin-folding cofactor C</fullName>
    </recommendedName>
</protein>
<reference evidence="8" key="1">
    <citation type="journal article" date="2018" name="Nat. Microbiol.">
        <title>Leveraging single-cell genomics to expand the fungal tree of life.</title>
        <authorList>
            <person name="Ahrendt S.R."/>
            <person name="Quandt C.A."/>
            <person name="Ciobanu D."/>
            <person name="Clum A."/>
            <person name="Salamov A."/>
            <person name="Andreopoulos B."/>
            <person name="Cheng J.F."/>
            <person name="Woyke T."/>
            <person name="Pelin A."/>
            <person name="Henrissat B."/>
            <person name="Reynolds N.K."/>
            <person name="Benny G.L."/>
            <person name="Smith M.E."/>
            <person name="James T.Y."/>
            <person name="Grigoriev I.V."/>
        </authorList>
    </citation>
    <scope>NUCLEOTIDE SEQUENCE [LARGE SCALE GENOMIC DNA]</scope>
</reference>
<dbReference type="Pfam" id="PF16752">
    <property type="entry name" value="TBCC_N"/>
    <property type="match status" value="1"/>
</dbReference>
<dbReference type="GO" id="GO:0007023">
    <property type="term" value="P:post-chaperonin tubulin folding pathway"/>
    <property type="evidence" value="ECO:0007669"/>
    <property type="project" value="InterPro"/>
</dbReference>
<dbReference type="InterPro" id="IPR027684">
    <property type="entry name" value="TBCC"/>
</dbReference>
<keyword evidence="8" id="KW-1185">Reference proteome</keyword>
<dbReference type="GO" id="GO:0007021">
    <property type="term" value="P:tubulin complex assembly"/>
    <property type="evidence" value="ECO:0007669"/>
    <property type="project" value="TreeGrafter"/>
</dbReference>
<name>A0A4P9Y8S4_9FUNG</name>
<dbReference type="InterPro" id="IPR031925">
    <property type="entry name" value="TBCC_N"/>
</dbReference>
<feature type="domain" description="Tubulin-specific chaperone C N-terminal" evidence="6">
    <location>
        <begin position="7"/>
        <end position="88"/>
    </location>
</feature>
<dbReference type="InterPro" id="IPR016098">
    <property type="entry name" value="CAP/MinC_C"/>
</dbReference>
<dbReference type="GO" id="GO:0005737">
    <property type="term" value="C:cytoplasm"/>
    <property type="evidence" value="ECO:0007669"/>
    <property type="project" value="UniProtKB-SubCell"/>
</dbReference>
<accession>A0A4P9Y8S4</accession>
<dbReference type="Proteomes" id="UP000267251">
    <property type="component" value="Unassembled WGS sequence"/>
</dbReference>
<dbReference type="PANTHER" id="PTHR15139">
    <property type="entry name" value="TUBULIN FOLDING COFACTOR C"/>
    <property type="match status" value="1"/>
</dbReference>
<evidence type="ECO:0000256" key="4">
    <source>
        <dbReference type="ARBA" id="ARBA00026055"/>
    </source>
</evidence>
<evidence type="ECO:0000256" key="1">
    <source>
        <dbReference type="ARBA" id="ARBA00004496"/>
    </source>
</evidence>
<dbReference type="Gene3D" id="2.160.20.70">
    <property type="match status" value="2"/>
</dbReference>
<dbReference type="Pfam" id="PF07986">
    <property type="entry name" value="TBCC"/>
    <property type="match status" value="1"/>
</dbReference>
<feature type="domain" description="Tubulin binding cofactor C-like" evidence="5">
    <location>
        <begin position="143"/>
        <end position="200"/>
    </location>
</feature>
<gene>
    <name evidence="7" type="ORF">BJ684DRAFT_18245</name>
</gene>
<organism evidence="7 8">
    <name type="scientific">Piptocephalis cylindrospora</name>
    <dbReference type="NCBI Taxonomy" id="1907219"/>
    <lineage>
        <taxon>Eukaryota</taxon>
        <taxon>Fungi</taxon>
        <taxon>Fungi incertae sedis</taxon>
        <taxon>Zoopagomycota</taxon>
        <taxon>Zoopagomycotina</taxon>
        <taxon>Zoopagomycetes</taxon>
        <taxon>Zoopagales</taxon>
        <taxon>Piptocephalidaceae</taxon>
        <taxon>Piptocephalis</taxon>
    </lineage>
</organism>
<evidence type="ECO:0000256" key="2">
    <source>
        <dbReference type="ARBA" id="ARBA00022490"/>
    </source>
</evidence>
<dbReference type="InterPro" id="IPR038397">
    <property type="entry name" value="TBCC_N_sf"/>
</dbReference>
<evidence type="ECO:0000259" key="6">
    <source>
        <dbReference type="Pfam" id="PF16752"/>
    </source>
</evidence>
<dbReference type="InterPro" id="IPR012945">
    <property type="entry name" value="Tubulin-bd_cofactor_C_dom"/>
</dbReference>
<comment type="subcellular location">
    <subcellularLocation>
        <location evidence="1">Cytoplasm</location>
    </subcellularLocation>
</comment>
<dbReference type="AlphaFoldDB" id="A0A4P9Y8S4"/>
<evidence type="ECO:0000313" key="7">
    <source>
        <dbReference type="EMBL" id="RKP15435.1"/>
    </source>
</evidence>